<evidence type="ECO:0000313" key="7">
    <source>
        <dbReference type="Proteomes" id="UP000777002"/>
    </source>
</evidence>
<dbReference type="Gene3D" id="2.40.100.10">
    <property type="entry name" value="Cyclophilin-like"/>
    <property type="match status" value="1"/>
</dbReference>
<feature type="signal peptide" evidence="4">
    <location>
        <begin position="1"/>
        <end position="23"/>
    </location>
</feature>
<keyword evidence="3 4" id="KW-0413">Isomerase</keyword>
<dbReference type="GO" id="GO:0016853">
    <property type="term" value="F:isomerase activity"/>
    <property type="evidence" value="ECO:0007669"/>
    <property type="project" value="UniProtKB-KW"/>
</dbReference>
<dbReference type="CDD" id="cd01920">
    <property type="entry name" value="cyclophilin_EcCYP_like"/>
    <property type="match status" value="1"/>
</dbReference>
<evidence type="ECO:0000259" key="5">
    <source>
        <dbReference type="PROSITE" id="PS50072"/>
    </source>
</evidence>
<dbReference type="InterPro" id="IPR002130">
    <property type="entry name" value="Cyclophilin-type_PPIase_dom"/>
</dbReference>
<keyword evidence="2 4" id="KW-0697">Rotamase</keyword>
<evidence type="ECO:0000256" key="3">
    <source>
        <dbReference type="ARBA" id="ARBA00023235"/>
    </source>
</evidence>
<organism evidence="6 7">
    <name type="scientific">Parasutterella secunda</name>
    <dbReference type="NCBI Taxonomy" id="626947"/>
    <lineage>
        <taxon>Bacteria</taxon>
        <taxon>Pseudomonadati</taxon>
        <taxon>Pseudomonadota</taxon>
        <taxon>Betaproteobacteria</taxon>
        <taxon>Burkholderiales</taxon>
        <taxon>Sutterellaceae</taxon>
        <taxon>Parasutterella</taxon>
    </lineage>
</organism>
<comment type="catalytic activity">
    <reaction evidence="4">
        <text>[protein]-peptidylproline (omega=180) = [protein]-peptidylproline (omega=0)</text>
        <dbReference type="Rhea" id="RHEA:16237"/>
        <dbReference type="Rhea" id="RHEA-COMP:10747"/>
        <dbReference type="Rhea" id="RHEA-COMP:10748"/>
        <dbReference type="ChEBI" id="CHEBI:83833"/>
        <dbReference type="ChEBI" id="CHEBI:83834"/>
        <dbReference type="EC" id="5.2.1.8"/>
    </reaction>
</comment>
<name>A0ABS2GT40_9BURK</name>
<dbReference type="PANTHER" id="PTHR43246">
    <property type="entry name" value="PEPTIDYL-PROLYL CIS-TRANS ISOMERASE CYP38, CHLOROPLASTIC"/>
    <property type="match status" value="1"/>
</dbReference>
<evidence type="ECO:0000313" key="6">
    <source>
        <dbReference type="EMBL" id="MBM6928119.1"/>
    </source>
</evidence>
<keyword evidence="7" id="KW-1185">Reference proteome</keyword>
<evidence type="ECO:0000256" key="4">
    <source>
        <dbReference type="RuleBase" id="RU363019"/>
    </source>
</evidence>
<dbReference type="PRINTS" id="PR00153">
    <property type="entry name" value="CSAPPISMRASE"/>
</dbReference>
<dbReference type="EMBL" id="JACJKX010000003">
    <property type="protein sequence ID" value="MBM6928119.1"/>
    <property type="molecule type" value="Genomic_DNA"/>
</dbReference>
<gene>
    <name evidence="6" type="ORF">H5985_02370</name>
</gene>
<keyword evidence="4" id="KW-0732">Signal</keyword>
<dbReference type="InterPro" id="IPR044665">
    <property type="entry name" value="E_coli_cyclophilin_A-like"/>
</dbReference>
<evidence type="ECO:0000256" key="1">
    <source>
        <dbReference type="ARBA" id="ARBA00007365"/>
    </source>
</evidence>
<feature type="chain" id="PRO_5044970908" description="Peptidyl-prolyl cis-trans isomerase" evidence="4">
    <location>
        <begin position="24"/>
        <end position="192"/>
    </location>
</feature>
<reference evidence="6 7" key="1">
    <citation type="journal article" date="2021" name="Sci. Rep.">
        <title>The distribution of antibiotic resistance genes in chicken gut microbiota commensals.</title>
        <authorList>
            <person name="Juricova H."/>
            <person name="Matiasovicova J."/>
            <person name="Kubasova T."/>
            <person name="Cejkova D."/>
            <person name="Rychlik I."/>
        </authorList>
    </citation>
    <scope>NUCLEOTIDE SEQUENCE [LARGE SCALE GENOMIC DNA]</scope>
    <source>
        <strain evidence="6 7">An562</strain>
    </source>
</reference>
<evidence type="ECO:0000256" key="2">
    <source>
        <dbReference type="ARBA" id="ARBA00023110"/>
    </source>
</evidence>
<sequence length="192" mass="20964">MSLTRRFIITAAALAVMAPCVYAASSTQVKVETNMGSFVLELNDKAAPKTVANFLTYVKSGFYKNTLFHRVIPNFMIQGGGFITGMEEKETRAPIPLESRNGLTNRRGTIAMARTNNPNSATSQFFINVRDNHFLDAAQAQDGNGYAVFGKVISGMETVDAIAGVKTHSVSYYDDVPIRDVVIKNMSIIKGK</sequence>
<dbReference type="EC" id="5.2.1.8" evidence="4"/>
<dbReference type="Pfam" id="PF00160">
    <property type="entry name" value="Pro_isomerase"/>
    <property type="match status" value="1"/>
</dbReference>
<comment type="caution">
    <text evidence="6">The sequence shown here is derived from an EMBL/GenBank/DDBJ whole genome shotgun (WGS) entry which is preliminary data.</text>
</comment>
<dbReference type="InterPro" id="IPR020892">
    <property type="entry name" value="Cyclophilin-type_PPIase_CS"/>
</dbReference>
<feature type="domain" description="PPIase cyclophilin-type" evidence="5">
    <location>
        <begin position="32"/>
        <end position="188"/>
    </location>
</feature>
<comment type="similarity">
    <text evidence="1 4">Belongs to the cyclophilin-type PPIase family.</text>
</comment>
<dbReference type="PROSITE" id="PS00170">
    <property type="entry name" value="CSA_PPIASE_1"/>
    <property type="match status" value="1"/>
</dbReference>
<accession>A0ABS2GT40</accession>
<dbReference type="SUPFAM" id="SSF50891">
    <property type="entry name" value="Cyclophilin-like"/>
    <property type="match status" value="1"/>
</dbReference>
<dbReference type="RefSeq" id="WP_205049720.1">
    <property type="nucleotide sequence ID" value="NZ_JACJKX010000003.1"/>
</dbReference>
<comment type="function">
    <text evidence="4">PPIases accelerate the folding of proteins. It catalyzes the cis-trans isomerization of proline imidic peptide bonds in oligopeptides.</text>
</comment>
<protein>
    <recommendedName>
        <fullName evidence="4">Peptidyl-prolyl cis-trans isomerase</fullName>
        <shortName evidence="4">PPIase</shortName>
        <ecNumber evidence="4">5.2.1.8</ecNumber>
    </recommendedName>
</protein>
<proteinExistence type="inferred from homology"/>
<dbReference type="InterPro" id="IPR029000">
    <property type="entry name" value="Cyclophilin-like_dom_sf"/>
</dbReference>
<dbReference type="Proteomes" id="UP000777002">
    <property type="component" value="Unassembled WGS sequence"/>
</dbReference>
<dbReference type="PROSITE" id="PS50072">
    <property type="entry name" value="CSA_PPIASE_2"/>
    <property type="match status" value="1"/>
</dbReference>